<dbReference type="Gramene" id="LPERR02G29590.1">
    <property type="protein sequence ID" value="LPERR02G29590.1"/>
    <property type="gene ID" value="LPERR02G29590"/>
</dbReference>
<proteinExistence type="predicted"/>
<dbReference type="eggNOG" id="ENOG502QUBW">
    <property type="taxonomic scope" value="Eukaryota"/>
</dbReference>
<reference evidence="2" key="3">
    <citation type="submission" date="2015-04" db="UniProtKB">
        <authorList>
            <consortium name="EnsemblPlants"/>
        </authorList>
    </citation>
    <scope>IDENTIFICATION</scope>
</reference>
<reference evidence="3" key="2">
    <citation type="submission" date="2013-12" db="EMBL/GenBank/DDBJ databases">
        <authorList>
            <person name="Yu Y."/>
            <person name="Lee S."/>
            <person name="de Baynast K."/>
            <person name="Wissotski M."/>
            <person name="Liu L."/>
            <person name="Talag J."/>
            <person name="Goicoechea J."/>
            <person name="Angelova A."/>
            <person name="Jetty R."/>
            <person name="Kudrna D."/>
            <person name="Golser W."/>
            <person name="Rivera L."/>
            <person name="Zhang J."/>
            <person name="Wing R."/>
        </authorList>
    </citation>
    <scope>NUCLEOTIDE SEQUENCE</scope>
</reference>
<evidence type="ECO:0000313" key="2">
    <source>
        <dbReference type="EnsemblPlants" id="LPERR02G29590.1"/>
    </source>
</evidence>
<dbReference type="AlphaFoldDB" id="A0A0D9VM65"/>
<evidence type="ECO:0000256" key="1">
    <source>
        <dbReference type="SAM" id="MobiDB-lite"/>
    </source>
</evidence>
<evidence type="ECO:0000313" key="3">
    <source>
        <dbReference type="Proteomes" id="UP000032180"/>
    </source>
</evidence>
<accession>A0A0D9VM65</accession>
<sequence length="252" mass="28330">MPPRRKRAPAKQKPPEPPASDAPLRERLRWLNDQELERRSAAIKAIQAAEIESILARSHLVQSCISEEQNETYVLQYFQENCPNLSVIWNEKQNVFELKWKDRDNQIFGDHYDDRIFRASVCSLPNAGGAQFSGDSVKKSFMDSSAFNFNDFAWSELPESQLAGATEAFQTPGAVSTRLSFGMTPKTIRLPRKGEMLLSVHGSPLGVYNEGNLGAVHGLSILDIRFSILVFLLSCLKLGYSSRIKTPVTSYY</sequence>
<dbReference type="STRING" id="77586.A0A0D9VM65"/>
<dbReference type="PANTHER" id="PTHR37248">
    <property type="entry name" value="TRANSLATION INITIATION FACTOR"/>
    <property type="match status" value="1"/>
</dbReference>
<dbReference type="HOGENOM" id="CLU_084343_1_0_1"/>
<dbReference type="PANTHER" id="PTHR37248:SF1">
    <property type="entry name" value="TRANSLATION INITIATION FACTOR"/>
    <property type="match status" value="1"/>
</dbReference>
<feature type="region of interest" description="Disordered" evidence="1">
    <location>
        <begin position="1"/>
        <end position="25"/>
    </location>
</feature>
<feature type="compositionally biased region" description="Basic residues" evidence="1">
    <location>
        <begin position="1"/>
        <end position="10"/>
    </location>
</feature>
<dbReference type="Proteomes" id="UP000032180">
    <property type="component" value="Chromosome 2"/>
</dbReference>
<organism evidence="2 3">
    <name type="scientific">Leersia perrieri</name>
    <dbReference type="NCBI Taxonomy" id="77586"/>
    <lineage>
        <taxon>Eukaryota</taxon>
        <taxon>Viridiplantae</taxon>
        <taxon>Streptophyta</taxon>
        <taxon>Embryophyta</taxon>
        <taxon>Tracheophyta</taxon>
        <taxon>Spermatophyta</taxon>
        <taxon>Magnoliopsida</taxon>
        <taxon>Liliopsida</taxon>
        <taxon>Poales</taxon>
        <taxon>Poaceae</taxon>
        <taxon>BOP clade</taxon>
        <taxon>Oryzoideae</taxon>
        <taxon>Oryzeae</taxon>
        <taxon>Oryzinae</taxon>
        <taxon>Leersia</taxon>
    </lineage>
</organism>
<reference evidence="2 3" key="1">
    <citation type="submission" date="2012-08" db="EMBL/GenBank/DDBJ databases">
        <title>Oryza genome evolution.</title>
        <authorList>
            <person name="Wing R.A."/>
        </authorList>
    </citation>
    <scope>NUCLEOTIDE SEQUENCE</scope>
</reference>
<keyword evidence="3" id="KW-1185">Reference proteome</keyword>
<name>A0A0D9VM65_9ORYZ</name>
<protein>
    <submittedName>
        <fullName evidence="2">Uncharacterized protein</fullName>
    </submittedName>
</protein>
<dbReference type="EnsemblPlants" id="LPERR02G29590.1">
    <property type="protein sequence ID" value="LPERR02G29590.1"/>
    <property type="gene ID" value="LPERR02G29590"/>
</dbReference>